<proteinExistence type="predicted"/>
<name>A0A4R0XIQ4_9MOLU</name>
<dbReference type="InterPro" id="IPR037094">
    <property type="entry name" value="Glyco_hydro_38_cen_sf"/>
</dbReference>
<evidence type="ECO:0000313" key="2">
    <source>
        <dbReference type="EMBL" id="TCG10294.1"/>
    </source>
</evidence>
<evidence type="ECO:0000259" key="1">
    <source>
        <dbReference type="SMART" id="SM00872"/>
    </source>
</evidence>
<dbReference type="InterPro" id="IPR015341">
    <property type="entry name" value="Glyco_hydro_38_cen"/>
</dbReference>
<dbReference type="Pfam" id="PF01074">
    <property type="entry name" value="Glyco_hydro_38N"/>
    <property type="match status" value="1"/>
</dbReference>
<reference evidence="2 3" key="1">
    <citation type="submission" date="2018-02" db="EMBL/GenBank/DDBJ databases">
        <title>Mycoplasma marinum and Mycoplasma todarodis sp. nov., moderately halophilic and psychrotolerant mycoplasmas isolated from cephalopods.</title>
        <authorList>
            <person name="Viver T."/>
        </authorList>
    </citation>
    <scope>NUCLEOTIDE SEQUENCE [LARGE SCALE GENOMIC DNA]</scope>
    <source>
        <strain evidence="2 3">PE</strain>
    </source>
</reference>
<accession>A0A4R0XIQ4</accession>
<dbReference type="SMART" id="SM00872">
    <property type="entry name" value="Alpha-mann_mid"/>
    <property type="match status" value="1"/>
</dbReference>
<dbReference type="Pfam" id="PF09261">
    <property type="entry name" value="Alpha-mann_mid"/>
    <property type="match status" value="1"/>
</dbReference>
<dbReference type="PANTHER" id="PTHR46017:SF2">
    <property type="entry name" value="MANNOSYLGLYCERATE HYDROLASE"/>
    <property type="match status" value="1"/>
</dbReference>
<dbReference type="EMBL" id="PSZO01000076">
    <property type="protein sequence ID" value="TCG10294.1"/>
    <property type="molecule type" value="Genomic_DNA"/>
</dbReference>
<dbReference type="GO" id="GO:0006013">
    <property type="term" value="P:mannose metabolic process"/>
    <property type="evidence" value="ECO:0007669"/>
    <property type="project" value="InterPro"/>
</dbReference>
<sequence length="409" mass="47650">MGHSMKVGYLPDSFGHNPQTPQILRQVGLDNFTFYRGLDPKKVKNKLYFDYVAPSGDKVLGIWQTHYFTSSKWKTYEGFMKTGYKDNGTTGEVTVESYDKRTLGGPIFIPMGGDMRNFEPKINDYIWKLNEDERFHFKISSYEDAVADIQKFIKDKKIKLTKYKGELRDSLTGRAHRSIISARMDLKQRIYDLESSLIEVIEPLSVVASKNGINVPWKMIERSWKDLFKTSAHDSYGGCVEDLVNRKMMQRLEDALLITRGVETMLMKIMSFTYMDEKEKNQVFIMNLTPYKYTGPYKIQMSYEPEDEGEKFSEYQFLDSSKVVAHLLDKRTKNSNNNRILDDVTLYVEDIKPFSIKSFNIKYLSNNDQIINKKDFAVVESKIWKIKVENNMISLLNKKNDKTITDFIS</sequence>
<evidence type="ECO:0000313" key="3">
    <source>
        <dbReference type="Proteomes" id="UP000294192"/>
    </source>
</evidence>
<gene>
    <name evidence="2" type="ORF">C4B24_04885</name>
</gene>
<dbReference type="Gene3D" id="1.20.1270.50">
    <property type="entry name" value="Glycoside hydrolase family 38, central domain"/>
    <property type="match status" value="1"/>
</dbReference>
<dbReference type="SUPFAM" id="SSF88713">
    <property type="entry name" value="Glycoside hydrolase/deacetylase"/>
    <property type="match status" value="1"/>
</dbReference>
<protein>
    <recommendedName>
        <fullName evidence="1">Glycoside hydrolase family 38 central domain-containing protein</fullName>
    </recommendedName>
</protein>
<dbReference type="Proteomes" id="UP000294192">
    <property type="component" value="Unassembled WGS sequence"/>
</dbReference>
<dbReference type="OrthoDB" id="9764050at2"/>
<keyword evidence="3" id="KW-1185">Reference proteome</keyword>
<organism evidence="2 3">
    <name type="scientific">Mycoplasma marinum</name>
    <dbReference type="NCBI Taxonomy" id="1937190"/>
    <lineage>
        <taxon>Bacteria</taxon>
        <taxon>Bacillati</taxon>
        <taxon>Mycoplasmatota</taxon>
        <taxon>Mollicutes</taxon>
        <taxon>Mycoplasmataceae</taxon>
        <taxon>Mycoplasma</taxon>
    </lineage>
</organism>
<dbReference type="PANTHER" id="PTHR46017">
    <property type="entry name" value="ALPHA-MANNOSIDASE 2C1"/>
    <property type="match status" value="1"/>
</dbReference>
<dbReference type="InterPro" id="IPR027291">
    <property type="entry name" value="Glyco_hydro_38_N_sf"/>
</dbReference>
<dbReference type="Gene3D" id="3.20.110.10">
    <property type="entry name" value="Glycoside hydrolase 38, N terminal domain"/>
    <property type="match status" value="1"/>
</dbReference>
<dbReference type="AlphaFoldDB" id="A0A4R0XIQ4"/>
<feature type="domain" description="Glycoside hydrolase family 38 central" evidence="1">
    <location>
        <begin position="174"/>
        <end position="252"/>
    </location>
</feature>
<dbReference type="GO" id="GO:0004559">
    <property type="term" value="F:alpha-mannosidase activity"/>
    <property type="evidence" value="ECO:0007669"/>
    <property type="project" value="InterPro"/>
</dbReference>
<dbReference type="GO" id="GO:0009313">
    <property type="term" value="P:oligosaccharide catabolic process"/>
    <property type="evidence" value="ECO:0007669"/>
    <property type="project" value="TreeGrafter"/>
</dbReference>
<dbReference type="InterPro" id="IPR011330">
    <property type="entry name" value="Glyco_hydro/deAcase_b/a-brl"/>
</dbReference>
<dbReference type="InterPro" id="IPR000602">
    <property type="entry name" value="Glyco_hydro_38_N"/>
</dbReference>
<comment type="caution">
    <text evidence="2">The sequence shown here is derived from an EMBL/GenBank/DDBJ whole genome shotgun (WGS) entry which is preliminary data.</text>
</comment>
<feature type="non-terminal residue" evidence="2">
    <location>
        <position position="409"/>
    </location>
</feature>